<dbReference type="InParanoid" id="D8TU96"/>
<dbReference type="OrthoDB" id="1894474at2759"/>
<proteinExistence type="predicted"/>
<dbReference type="GeneID" id="9619066"/>
<name>D8TU96_VOLCA</name>
<keyword evidence="2" id="KW-1185">Reference proteome</keyword>
<evidence type="ECO:0000313" key="1">
    <source>
        <dbReference type="EMBL" id="EFJ48999.1"/>
    </source>
</evidence>
<dbReference type="RefSeq" id="XP_002949896.1">
    <property type="nucleotide sequence ID" value="XM_002949850.1"/>
</dbReference>
<protein>
    <submittedName>
        <fullName evidence="1">Uncharacterized protein</fullName>
    </submittedName>
</protein>
<organism evidence="2">
    <name type="scientific">Volvox carteri f. nagariensis</name>
    <dbReference type="NCBI Taxonomy" id="3068"/>
    <lineage>
        <taxon>Eukaryota</taxon>
        <taxon>Viridiplantae</taxon>
        <taxon>Chlorophyta</taxon>
        <taxon>core chlorophytes</taxon>
        <taxon>Chlorophyceae</taxon>
        <taxon>CS clade</taxon>
        <taxon>Chlamydomonadales</taxon>
        <taxon>Volvocaceae</taxon>
        <taxon>Volvox</taxon>
    </lineage>
</organism>
<dbReference type="AlphaFoldDB" id="D8TU96"/>
<accession>D8TU96</accession>
<dbReference type="Gene3D" id="2.40.480.10">
    <property type="entry name" value="Allene oxide cyclase-like"/>
    <property type="match status" value="1"/>
</dbReference>
<sequence length="191" mass="20890">MFDKFLSTSSCSINTLGPLHFHIIRPYCPLGHLHIPTCREQQIDMSRHSSSGSNTTLLALAALLLLTAGPVFGGGKEHDREKPQHKPPPKPPKEICDKILVVTEKFNETAWVTPAGIKIGSDLSRVIGYSLGYRDPLYLGACVTPKTKNAVTGGTGIYRGAEGVVKVKVLKQGEVYAYKIVLEDEPKCYDK</sequence>
<dbReference type="EMBL" id="GL378337">
    <property type="protein sequence ID" value="EFJ48999.1"/>
    <property type="molecule type" value="Genomic_DNA"/>
</dbReference>
<dbReference type="Proteomes" id="UP000001058">
    <property type="component" value="Unassembled WGS sequence"/>
</dbReference>
<reference evidence="1 2" key="1">
    <citation type="journal article" date="2010" name="Science">
        <title>Genomic analysis of organismal complexity in the multicellular green alga Volvox carteri.</title>
        <authorList>
            <person name="Prochnik S.E."/>
            <person name="Umen J."/>
            <person name="Nedelcu A.M."/>
            <person name="Hallmann A."/>
            <person name="Miller S.M."/>
            <person name="Nishii I."/>
            <person name="Ferris P."/>
            <person name="Kuo A."/>
            <person name="Mitros T."/>
            <person name="Fritz-Laylin L.K."/>
            <person name="Hellsten U."/>
            <person name="Chapman J."/>
            <person name="Simakov O."/>
            <person name="Rensing S.A."/>
            <person name="Terry A."/>
            <person name="Pangilinan J."/>
            <person name="Kapitonov V."/>
            <person name="Jurka J."/>
            <person name="Salamov A."/>
            <person name="Shapiro H."/>
            <person name="Schmutz J."/>
            <person name="Grimwood J."/>
            <person name="Lindquist E."/>
            <person name="Lucas S."/>
            <person name="Grigoriev I.V."/>
            <person name="Schmitt R."/>
            <person name="Kirk D."/>
            <person name="Rokhsar D.S."/>
        </authorList>
    </citation>
    <scope>NUCLEOTIDE SEQUENCE [LARGE SCALE GENOMIC DNA]</scope>
    <source>
        <strain evidence="2">f. Nagariensis / Eve</strain>
    </source>
</reference>
<evidence type="ECO:0000313" key="2">
    <source>
        <dbReference type="Proteomes" id="UP000001058"/>
    </source>
</evidence>
<dbReference type="KEGG" id="vcn:VOLCADRAFT_104533"/>
<gene>
    <name evidence="1" type="ORF">VOLCADRAFT_104533</name>
</gene>
<dbReference type="InterPro" id="IPR044859">
    <property type="entry name" value="Allene_oxi_cyc_Dirigent"/>
</dbReference>